<dbReference type="PANTHER" id="PTHR30213:SF0">
    <property type="entry name" value="UPF0761 MEMBRANE PROTEIN YIHY"/>
    <property type="match status" value="1"/>
</dbReference>
<evidence type="ECO:0000256" key="2">
    <source>
        <dbReference type="ARBA" id="ARBA00022475"/>
    </source>
</evidence>
<feature type="transmembrane region" description="Helical" evidence="6">
    <location>
        <begin position="135"/>
        <end position="158"/>
    </location>
</feature>
<keyword evidence="3 6" id="KW-0812">Transmembrane</keyword>
<dbReference type="AlphaFoldDB" id="A0AAU8IFP5"/>
<evidence type="ECO:0000256" key="6">
    <source>
        <dbReference type="SAM" id="Phobius"/>
    </source>
</evidence>
<protein>
    <submittedName>
        <fullName evidence="7">YihY/virulence factor BrkB family protein</fullName>
    </submittedName>
</protein>
<dbReference type="NCBIfam" id="TIGR00765">
    <property type="entry name" value="yihY_not_rbn"/>
    <property type="match status" value="1"/>
</dbReference>
<dbReference type="PANTHER" id="PTHR30213">
    <property type="entry name" value="INNER MEMBRANE PROTEIN YHJD"/>
    <property type="match status" value="1"/>
</dbReference>
<keyword evidence="4 6" id="KW-1133">Transmembrane helix</keyword>
<evidence type="ECO:0000256" key="5">
    <source>
        <dbReference type="ARBA" id="ARBA00023136"/>
    </source>
</evidence>
<keyword evidence="2" id="KW-1003">Cell membrane</keyword>
<reference evidence="7" key="1">
    <citation type="submission" date="2024-06" db="EMBL/GenBank/DDBJ databases">
        <authorList>
            <person name="Fan A."/>
            <person name="Zhang F.Y."/>
            <person name="Zhang L."/>
        </authorList>
    </citation>
    <scope>NUCLEOTIDE SEQUENCE</scope>
    <source>
        <strain evidence="7">Y61</strain>
    </source>
</reference>
<sequence>MEKVKREKEFKEVRLFIKLLTKRFIEDHTVDLAATLAFYFLLSLFPLVIFLFAILPYLGLTQAEIIPFLERYLPGEVMSLIEQNLNGVFTKSGGLLSLGVIATIWPASGAINALIRTLNRAYHVKETRPFILTRFLAMCFTLAMIFAIAMTLAVNVIAAAWMRSLFRYLGFSESFAGMWSVISTLVTFVVIIMIFDFLFMLAPNIRLKPGEVIIGAVIAGAGWQLASYAFSFYVRYLGNYTSTYGTLGGIIILMLWFYLTAFTIIIGGQINALCYQLHIGKGRTHTG</sequence>
<dbReference type="PIRSF" id="PIRSF035875">
    <property type="entry name" value="RNase_BN"/>
    <property type="match status" value="1"/>
</dbReference>
<comment type="subcellular location">
    <subcellularLocation>
        <location evidence="1">Cell membrane</location>
        <topology evidence="1">Multi-pass membrane protein</topology>
    </subcellularLocation>
</comment>
<evidence type="ECO:0000313" key="7">
    <source>
        <dbReference type="EMBL" id="XCJ16920.1"/>
    </source>
</evidence>
<feature type="transmembrane region" description="Helical" evidence="6">
    <location>
        <begin position="212"/>
        <end position="234"/>
    </location>
</feature>
<dbReference type="RefSeq" id="WP_129930136.1">
    <property type="nucleotide sequence ID" value="NZ_CP159510.1"/>
</dbReference>
<gene>
    <name evidence="7" type="ORF">ABNN70_15150</name>
</gene>
<evidence type="ECO:0000256" key="1">
    <source>
        <dbReference type="ARBA" id="ARBA00004651"/>
    </source>
</evidence>
<feature type="transmembrane region" description="Helical" evidence="6">
    <location>
        <begin position="95"/>
        <end position="115"/>
    </location>
</feature>
<feature type="transmembrane region" description="Helical" evidence="6">
    <location>
        <begin position="246"/>
        <end position="267"/>
    </location>
</feature>
<feature type="transmembrane region" description="Helical" evidence="6">
    <location>
        <begin position="32"/>
        <end position="58"/>
    </location>
</feature>
<dbReference type="InterPro" id="IPR017039">
    <property type="entry name" value="Virul_fac_BrkB"/>
</dbReference>
<dbReference type="Pfam" id="PF03631">
    <property type="entry name" value="Virul_fac_BrkB"/>
    <property type="match status" value="1"/>
</dbReference>
<proteinExistence type="predicted"/>
<evidence type="ECO:0000256" key="3">
    <source>
        <dbReference type="ARBA" id="ARBA00022692"/>
    </source>
</evidence>
<organism evidence="7">
    <name type="scientific">Sporolactobacillus sp. Y61</name>
    <dbReference type="NCBI Taxonomy" id="3160863"/>
    <lineage>
        <taxon>Bacteria</taxon>
        <taxon>Bacillati</taxon>
        <taxon>Bacillota</taxon>
        <taxon>Bacilli</taxon>
        <taxon>Bacillales</taxon>
        <taxon>Sporolactobacillaceae</taxon>
        <taxon>Sporolactobacillus</taxon>
    </lineage>
</organism>
<feature type="transmembrane region" description="Helical" evidence="6">
    <location>
        <begin position="178"/>
        <end position="200"/>
    </location>
</feature>
<name>A0AAU8IFP5_9BACL</name>
<evidence type="ECO:0000256" key="4">
    <source>
        <dbReference type="ARBA" id="ARBA00022989"/>
    </source>
</evidence>
<dbReference type="EMBL" id="CP159510">
    <property type="protein sequence ID" value="XCJ16920.1"/>
    <property type="molecule type" value="Genomic_DNA"/>
</dbReference>
<keyword evidence="5 6" id="KW-0472">Membrane</keyword>
<dbReference type="GO" id="GO:0005886">
    <property type="term" value="C:plasma membrane"/>
    <property type="evidence" value="ECO:0007669"/>
    <property type="project" value="UniProtKB-SubCell"/>
</dbReference>
<accession>A0AAU8IFP5</accession>